<keyword evidence="3" id="KW-1185">Reference proteome</keyword>
<reference evidence="3" key="1">
    <citation type="submission" date="2011-03" db="EMBL/GenBank/DDBJ databases">
        <title>Draft genome sequence of Brevundimonas diminuta.</title>
        <authorList>
            <person name="Brown P.J.B."/>
            <person name="Buechlein A."/>
            <person name="Hemmerich C."/>
            <person name="Brun Y.V."/>
        </authorList>
    </citation>
    <scope>NUCLEOTIDE SEQUENCE [LARGE SCALE GENOMIC DNA]</scope>
    <source>
        <strain evidence="3">C19</strain>
    </source>
</reference>
<gene>
    <name evidence="2" type="ORF">ABI_29580</name>
</gene>
<dbReference type="EMBL" id="GL883078">
    <property type="protein sequence ID" value="EGF91541.1"/>
    <property type="molecule type" value="Genomic_DNA"/>
</dbReference>
<dbReference type="InterPro" id="IPR009839">
    <property type="entry name" value="SseB_N"/>
</dbReference>
<evidence type="ECO:0000313" key="3">
    <source>
        <dbReference type="Proteomes" id="UP000006512"/>
    </source>
</evidence>
<dbReference type="AlphaFoldDB" id="F4QMV0"/>
<proteinExistence type="predicted"/>
<evidence type="ECO:0000313" key="2">
    <source>
        <dbReference type="EMBL" id="EGF91541.1"/>
    </source>
</evidence>
<feature type="domain" description="SseB protein N-terminal" evidence="1">
    <location>
        <begin position="2"/>
        <end position="56"/>
    </location>
</feature>
<organism evidence="2 3">
    <name type="scientific">Asticcacaulis biprosthecium C19</name>
    <dbReference type="NCBI Taxonomy" id="715226"/>
    <lineage>
        <taxon>Bacteria</taxon>
        <taxon>Pseudomonadati</taxon>
        <taxon>Pseudomonadota</taxon>
        <taxon>Alphaproteobacteria</taxon>
        <taxon>Caulobacterales</taxon>
        <taxon>Caulobacteraceae</taxon>
        <taxon>Asticcacaulis</taxon>
    </lineage>
</organism>
<dbReference type="Proteomes" id="UP000006512">
    <property type="component" value="Unassembled WGS sequence"/>
</dbReference>
<dbReference type="HOGENOM" id="CLU_2857969_0_0_5"/>
<sequence length="64" mass="7040">MVACFTALERIADASKLAPYCLTIRGGEFLRRIPHEFGLVVNPGHEVGFDVPPIGLRKIISEFA</sequence>
<accession>F4QMV0</accession>
<name>F4QMV0_9CAUL</name>
<evidence type="ECO:0000259" key="1">
    <source>
        <dbReference type="Pfam" id="PF07179"/>
    </source>
</evidence>
<dbReference type="Pfam" id="PF07179">
    <property type="entry name" value="SseB"/>
    <property type="match status" value="1"/>
</dbReference>
<dbReference type="STRING" id="715226.ABI_29580"/>
<protein>
    <recommendedName>
        <fullName evidence="1">SseB protein N-terminal domain-containing protein</fullName>
    </recommendedName>
</protein>